<dbReference type="Proteomes" id="UP000192578">
    <property type="component" value="Unassembled WGS sequence"/>
</dbReference>
<evidence type="ECO:0000256" key="2">
    <source>
        <dbReference type="SAM" id="Phobius"/>
    </source>
</evidence>
<evidence type="ECO:0000256" key="3">
    <source>
        <dbReference type="SAM" id="SignalP"/>
    </source>
</evidence>
<feature type="region of interest" description="Disordered" evidence="1">
    <location>
        <begin position="326"/>
        <end position="345"/>
    </location>
</feature>
<keyword evidence="2" id="KW-0812">Transmembrane</keyword>
<proteinExistence type="predicted"/>
<accession>A0A1W0W9X3</accession>
<keyword evidence="2" id="KW-1133">Transmembrane helix</keyword>
<gene>
    <name evidence="4" type="ORF">BV898_13758</name>
</gene>
<dbReference type="EMBL" id="MTYJ01000157">
    <property type="protein sequence ID" value="OQV11963.1"/>
    <property type="molecule type" value="Genomic_DNA"/>
</dbReference>
<keyword evidence="5" id="KW-1185">Reference proteome</keyword>
<feature type="chain" id="PRO_5013026246" description="CUB domain-containing protein" evidence="3">
    <location>
        <begin position="19"/>
        <end position="345"/>
    </location>
</feature>
<feature type="signal peptide" evidence="3">
    <location>
        <begin position="1"/>
        <end position="18"/>
    </location>
</feature>
<reference evidence="5" key="1">
    <citation type="submission" date="2017-01" db="EMBL/GenBank/DDBJ databases">
        <title>Comparative genomics of anhydrobiosis in the tardigrade Hypsibius dujardini.</title>
        <authorList>
            <person name="Yoshida Y."/>
            <person name="Koutsovoulos G."/>
            <person name="Laetsch D."/>
            <person name="Stevens L."/>
            <person name="Kumar S."/>
            <person name="Horikawa D."/>
            <person name="Ishino K."/>
            <person name="Komine S."/>
            <person name="Tomita M."/>
            <person name="Blaxter M."/>
            <person name="Arakawa K."/>
        </authorList>
    </citation>
    <scope>NUCLEOTIDE SEQUENCE [LARGE SCALE GENOMIC DNA]</scope>
    <source>
        <strain evidence="5">Z151</strain>
    </source>
</reference>
<organism evidence="4 5">
    <name type="scientific">Hypsibius exemplaris</name>
    <name type="common">Freshwater tardigrade</name>
    <dbReference type="NCBI Taxonomy" id="2072580"/>
    <lineage>
        <taxon>Eukaryota</taxon>
        <taxon>Metazoa</taxon>
        <taxon>Ecdysozoa</taxon>
        <taxon>Tardigrada</taxon>
        <taxon>Eutardigrada</taxon>
        <taxon>Parachela</taxon>
        <taxon>Hypsibioidea</taxon>
        <taxon>Hypsibiidae</taxon>
        <taxon>Hypsibius</taxon>
    </lineage>
</organism>
<sequence>MLLKVCIKILFLAWSTSAATYKTYDLNDYCGSVLTLPWWYEDNNRAGVLQFTSAPTQASCTVNVTVDGVSYETYAIYFNVKYLNLYPSMNVNIYESYTTSLGSKITTLVKQLPGGYAYSSSNPTSVAQLCSSYQSKITLSIQFTRSDPSFSWSARDFRLDYNVLHGQSGYSYIYCSALTGWVGKDYYCETGDRVNCPNSYTSTSGLGNYAILKDQGTSGTYGSSCRTSVSSYTSPEIDVWTIAGPIIGGIFGLTFFIVLVKAICRNQRGRLVHRHAQGVALQTYPATSRPTTVAGPYVVGAQPNYPLQPQPYPQLFVGAPPTYAEVQSSTAAGPDTGTMPDASKY</sequence>
<comment type="caution">
    <text evidence="4">The sequence shown here is derived from an EMBL/GenBank/DDBJ whole genome shotgun (WGS) entry which is preliminary data.</text>
</comment>
<protein>
    <recommendedName>
        <fullName evidence="6">CUB domain-containing protein</fullName>
    </recommendedName>
</protein>
<keyword evidence="3" id="KW-0732">Signal</keyword>
<keyword evidence="2" id="KW-0472">Membrane</keyword>
<evidence type="ECO:0000256" key="1">
    <source>
        <dbReference type="SAM" id="MobiDB-lite"/>
    </source>
</evidence>
<evidence type="ECO:0008006" key="6">
    <source>
        <dbReference type="Google" id="ProtNLM"/>
    </source>
</evidence>
<feature type="transmembrane region" description="Helical" evidence="2">
    <location>
        <begin position="239"/>
        <end position="264"/>
    </location>
</feature>
<name>A0A1W0W9X3_HYPEX</name>
<evidence type="ECO:0000313" key="4">
    <source>
        <dbReference type="EMBL" id="OQV11963.1"/>
    </source>
</evidence>
<dbReference type="AlphaFoldDB" id="A0A1W0W9X3"/>
<evidence type="ECO:0000313" key="5">
    <source>
        <dbReference type="Proteomes" id="UP000192578"/>
    </source>
</evidence>
<dbReference type="OrthoDB" id="10654667at2759"/>